<dbReference type="Gene3D" id="3.10.450.690">
    <property type="match status" value="1"/>
</dbReference>
<dbReference type="AlphaFoldDB" id="A0AAP3DML7"/>
<evidence type="ECO:0000313" key="4">
    <source>
        <dbReference type="EMBL" id="MCZ0810320.1"/>
    </source>
</evidence>
<comment type="similarity">
    <text evidence="1">Belongs to the myoviridae tail sheath protein family.</text>
</comment>
<evidence type="ECO:0000313" key="5">
    <source>
        <dbReference type="Proteomes" id="UP001077662"/>
    </source>
</evidence>
<comment type="caution">
    <text evidence="4">The sequence shown here is derived from an EMBL/GenBank/DDBJ whole genome shotgun (WGS) entry which is preliminary data.</text>
</comment>
<evidence type="ECO:0000256" key="1">
    <source>
        <dbReference type="ARBA" id="ARBA00008005"/>
    </source>
</evidence>
<dbReference type="Gene3D" id="3.40.50.11790">
    <property type="match status" value="1"/>
</dbReference>
<feature type="domain" description="Tail sheath protein C-terminal" evidence="3">
    <location>
        <begin position="256"/>
        <end position="349"/>
    </location>
</feature>
<evidence type="ECO:0000259" key="2">
    <source>
        <dbReference type="Pfam" id="PF04984"/>
    </source>
</evidence>
<evidence type="ECO:0000259" key="3">
    <source>
        <dbReference type="Pfam" id="PF17482"/>
    </source>
</evidence>
<name>A0AAP3DML7_BRELA</name>
<dbReference type="Gene3D" id="3.30.1370.220">
    <property type="match status" value="1"/>
</dbReference>
<dbReference type="RefSeq" id="WP_258435012.1">
    <property type="nucleotide sequence ID" value="NZ_JANSGW010000069.1"/>
</dbReference>
<organism evidence="4 5">
    <name type="scientific">Brevibacillus laterosporus</name>
    <name type="common">Bacillus laterosporus</name>
    <dbReference type="NCBI Taxonomy" id="1465"/>
    <lineage>
        <taxon>Bacteria</taxon>
        <taxon>Bacillati</taxon>
        <taxon>Bacillota</taxon>
        <taxon>Bacilli</taxon>
        <taxon>Bacillales</taxon>
        <taxon>Paenibacillaceae</taxon>
        <taxon>Brevibacillus</taxon>
    </lineage>
</organism>
<dbReference type="InterPro" id="IPR035089">
    <property type="entry name" value="Phage_sheath_subtilisin"/>
</dbReference>
<proteinExistence type="inferred from homology"/>
<dbReference type="Pfam" id="PF04984">
    <property type="entry name" value="Phage_sheath_1"/>
    <property type="match status" value="1"/>
</dbReference>
<reference evidence="4" key="1">
    <citation type="submission" date="2022-09" db="EMBL/GenBank/DDBJ databases">
        <title>Genome analysis and characterization of larvicidal activity of Brevibacillus strains.</title>
        <authorList>
            <person name="Patrusheva E.V."/>
            <person name="Izotova A.O."/>
            <person name="Toshchakov S.V."/>
            <person name="Sineoky S.P."/>
        </authorList>
    </citation>
    <scope>NUCLEOTIDE SEQUENCE</scope>
    <source>
        <strain evidence="4">VKPM_B-13247</strain>
    </source>
</reference>
<sequence length="349" mass="37953">MATGGEWDRLNEPTRPGLYIIYLEAAQAQIRGGARGIVGIPLVKYGSKAAEKTFYTVSSEKQAVDLFGATNVQSIRLALQGGAKQVLVYTLPKEPTAQAYSEMREAFDTRIFNVFVYDGTVDATEIDAATEWTKRNRKEGTHFIFVTGGSAADDVDPAVGNARSKKIADDYVANLIVGGVVNGKEYPSGEYATYIAGLIAGTPINRSITYARLPLDDVNKRLTNAQIDEASEAGSLVLVHNGDYVLVEKGQLTSGAKIRKIRGRQAISTDIPKTAASDYIGKIDNNRDGQAALIAAIKAYLERLGKANVLEDPIVTLDPEFESKGDAVYLYIAYTETDSMERIFLRIHV</sequence>
<dbReference type="EMBL" id="JAPTNE010000069">
    <property type="protein sequence ID" value="MCZ0810320.1"/>
    <property type="molecule type" value="Genomic_DNA"/>
</dbReference>
<dbReference type="InterPro" id="IPR020287">
    <property type="entry name" value="Tail_sheath_C"/>
</dbReference>
<gene>
    <name evidence="4" type="ORF">O0554_26170</name>
</gene>
<dbReference type="Pfam" id="PF17482">
    <property type="entry name" value="Phage_sheath_1C"/>
    <property type="match status" value="1"/>
</dbReference>
<feature type="domain" description="Tail sheath protein subtilisin-like" evidence="2">
    <location>
        <begin position="95"/>
        <end position="249"/>
    </location>
</feature>
<protein>
    <submittedName>
        <fullName evidence="4">Phage tail sheath subtilisin-like domain-containing protein</fullName>
    </submittedName>
</protein>
<dbReference type="Proteomes" id="UP001077662">
    <property type="component" value="Unassembled WGS sequence"/>
</dbReference>
<accession>A0AAP3DML7</accession>